<reference evidence="1 2" key="1">
    <citation type="submission" date="2019-12" db="EMBL/GenBank/DDBJ databases">
        <authorList>
            <person name="Lee S.D."/>
        </authorList>
    </citation>
    <scope>NUCLEOTIDE SEQUENCE [LARGE SCALE GENOMIC DNA]</scope>
    <source>
        <strain evidence="1 2">GH1-50</strain>
    </source>
</reference>
<dbReference type="RefSeq" id="WP_160764442.1">
    <property type="nucleotide sequence ID" value="NZ_WUPT01000002.1"/>
</dbReference>
<protein>
    <submittedName>
        <fullName evidence="1">Uncharacterized protein</fullName>
    </submittedName>
</protein>
<dbReference type="Pfam" id="PF03692">
    <property type="entry name" value="CxxCxxCC"/>
    <property type="match status" value="1"/>
</dbReference>
<dbReference type="Proteomes" id="UP000480350">
    <property type="component" value="Unassembled WGS sequence"/>
</dbReference>
<evidence type="ECO:0000313" key="2">
    <source>
        <dbReference type="Proteomes" id="UP000480350"/>
    </source>
</evidence>
<reference evidence="1 2" key="2">
    <citation type="submission" date="2020-03" db="EMBL/GenBank/DDBJ databases">
        <title>Kangsaoukella pontilimi gen. nov., sp. nov., a new member of the family Rhodobacteraceae isolated from a tidal mudflat.</title>
        <authorList>
            <person name="Kim I.S."/>
        </authorList>
    </citation>
    <scope>NUCLEOTIDE SEQUENCE [LARGE SCALE GENOMIC DNA]</scope>
    <source>
        <strain evidence="1 2">GH1-50</strain>
    </source>
</reference>
<evidence type="ECO:0000313" key="1">
    <source>
        <dbReference type="EMBL" id="MXQ08525.1"/>
    </source>
</evidence>
<keyword evidence="2" id="KW-1185">Reference proteome</keyword>
<comment type="caution">
    <text evidence="1">The sequence shown here is derived from an EMBL/GenBank/DDBJ whole genome shotgun (WGS) entry which is preliminary data.</text>
</comment>
<accession>A0A7C9IT39</accession>
<gene>
    <name evidence="1" type="ORF">GQ651_11770</name>
</gene>
<dbReference type="InterPro" id="IPR005358">
    <property type="entry name" value="Puta_zinc/iron-chelating_dom"/>
</dbReference>
<dbReference type="EMBL" id="WUPT01000002">
    <property type="protein sequence ID" value="MXQ08525.1"/>
    <property type="molecule type" value="Genomic_DNA"/>
</dbReference>
<dbReference type="AlphaFoldDB" id="A0A7C9IT39"/>
<organism evidence="1 2">
    <name type="scientific">Kangsaoukella pontilimi</name>
    <dbReference type="NCBI Taxonomy" id="2691042"/>
    <lineage>
        <taxon>Bacteria</taxon>
        <taxon>Pseudomonadati</taxon>
        <taxon>Pseudomonadota</taxon>
        <taxon>Alphaproteobacteria</taxon>
        <taxon>Rhodobacterales</taxon>
        <taxon>Paracoccaceae</taxon>
        <taxon>Kangsaoukella</taxon>
    </lineage>
</organism>
<name>A0A7C9IT39_9RHOB</name>
<proteinExistence type="predicted"/>
<sequence>MAAKVTDFTQLRKRLKAARVKGAPSHALGQARLMMDAWIDAAESHGMPVSEALRRIRDGAAARQIAEEVAHTQLSSNSGIAANAACRAGCAFCCILKGEDGGTIGADEARRLHKALLPLIGQPDGRQWHENACPALDPETRMCRAYDARPMICRSYMSVDVAACERIAEGQPADGAGVLGAQMIHLALLALSRAAMAGIAMVPTYSMAKLAQMAVDGASLDEALTMARHGPRGLVDELARQAEAMKRVP</sequence>